<feature type="compositionally biased region" description="Polar residues" evidence="1">
    <location>
        <begin position="127"/>
        <end position="141"/>
    </location>
</feature>
<organism evidence="3 4">
    <name type="scientific">Cerrena zonata</name>
    <dbReference type="NCBI Taxonomy" id="2478898"/>
    <lineage>
        <taxon>Eukaryota</taxon>
        <taxon>Fungi</taxon>
        <taxon>Dikarya</taxon>
        <taxon>Basidiomycota</taxon>
        <taxon>Agaricomycotina</taxon>
        <taxon>Agaricomycetes</taxon>
        <taxon>Polyporales</taxon>
        <taxon>Cerrenaceae</taxon>
        <taxon>Cerrena</taxon>
    </lineage>
</organism>
<keyword evidence="2" id="KW-0812">Transmembrane</keyword>
<evidence type="ECO:0000313" key="4">
    <source>
        <dbReference type="Proteomes" id="UP001385951"/>
    </source>
</evidence>
<evidence type="ECO:0000313" key="3">
    <source>
        <dbReference type="EMBL" id="KAK7689916.1"/>
    </source>
</evidence>
<comment type="caution">
    <text evidence="3">The sequence shown here is derived from an EMBL/GenBank/DDBJ whole genome shotgun (WGS) entry which is preliminary data.</text>
</comment>
<gene>
    <name evidence="3" type="ORF">QCA50_006555</name>
</gene>
<dbReference type="AlphaFoldDB" id="A0AAW0G985"/>
<keyword evidence="2" id="KW-1133">Transmembrane helix</keyword>
<dbReference type="EMBL" id="JASBNA010000007">
    <property type="protein sequence ID" value="KAK7689916.1"/>
    <property type="molecule type" value="Genomic_DNA"/>
</dbReference>
<evidence type="ECO:0000256" key="2">
    <source>
        <dbReference type="SAM" id="Phobius"/>
    </source>
</evidence>
<feature type="region of interest" description="Disordered" evidence="1">
    <location>
        <begin position="266"/>
        <end position="288"/>
    </location>
</feature>
<feature type="compositionally biased region" description="Acidic residues" evidence="1">
    <location>
        <begin position="273"/>
        <end position="282"/>
    </location>
</feature>
<evidence type="ECO:0000256" key="1">
    <source>
        <dbReference type="SAM" id="MobiDB-lite"/>
    </source>
</evidence>
<protein>
    <submittedName>
        <fullName evidence="3">Uncharacterized protein</fullName>
    </submittedName>
</protein>
<name>A0AAW0G985_9APHY</name>
<sequence length="288" mass="32488">MVAIHTREPDTPLAVSTKIGMVLGVLGLFTLITAYQFIPRTKKKPLPRGHALFTPRPKPTLFQRFRSFCSTFITKLKPKPKPKVPEGIVTPERRNRMRSFLLPDERQRKRDQIKEKFATSMRLKLPSSPSRPKFNLNSPLTTPLRPSRRYAAYAQLRDEDGVVNTPTTPASAMMSPWSSNEEDFPLIDPFRSPLRSGNQLDTPAPLHPLMPVYVPETPLRRIGGVADLPPVRIQHGSDDLTSESLIDVVTIMIKQQDEFMKPAASAENPFVIAEEDEWDSSTESDYSA</sequence>
<feature type="region of interest" description="Disordered" evidence="1">
    <location>
        <begin position="118"/>
        <end position="141"/>
    </location>
</feature>
<keyword evidence="2" id="KW-0472">Membrane</keyword>
<proteinExistence type="predicted"/>
<reference evidence="3 4" key="1">
    <citation type="submission" date="2022-09" db="EMBL/GenBank/DDBJ databases">
        <authorList>
            <person name="Palmer J.M."/>
        </authorList>
    </citation>
    <scope>NUCLEOTIDE SEQUENCE [LARGE SCALE GENOMIC DNA]</scope>
    <source>
        <strain evidence="3 4">DSM 7382</strain>
    </source>
</reference>
<dbReference type="Proteomes" id="UP001385951">
    <property type="component" value="Unassembled WGS sequence"/>
</dbReference>
<accession>A0AAW0G985</accession>
<keyword evidence="4" id="KW-1185">Reference proteome</keyword>
<feature type="transmembrane region" description="Helical" evidence="2">
    <location>
        <begin position="19"/>
        <end position="38"/>
    </location>
</feature>